<dbReference type="GO" id="GO:0009231">
    <property type="term" value="P:riboflavin biosynthetic process"/>
    <property type="evidence" value="ECO:0007669"/>
    <property type="project" value="InterPro"/>
</dbReference>
<name>A0A965ZKQ7_9SPHI</name>
<dbReference type="SUPFAM" id="SSF53597">
    <property type="entry name" value="Dihydrofolate reductase-like"/>
    <property type="match status" value="1"/>
</dbReference>
<dbReference type="Proteomes" id="UP000638732">
    <property type="component" value="Unassembled WGS sequence"/>
</dbReference>
<feature type="domain" description="Bacterial bifunctional deaminase-reductase C-terminal" evidence="1">
    <location>
        <begin position="3"/>
        <end position="180"/>
    </location>
</feature>
<accession>A0A965ZKQ7</accession>
<dbReference type="GO" id="GO:0008703">
    <property type="term" value="F:5-amino-6-(5-phosphoribosylamino)uracil reductase activity"/>
    <property type="evidence" value="ECO:0007669"/>
    <property type="project" value="InterPro"/>
</dbReference>
<evidence type="ECO:0000313" key="3">
    <source>
        <dbReference type="Proteomes" id="UP000638732"/>
    </source>
</evidence>
<evidence type="ECO:0000313" key="2">
    <source>
        <dbReference type="EMBL" id="NCD71744.1"/>
    </source>
</evidence>
<dbReference type="RefSeq" id="WP_166587725.1">
    <property type="nucleotide sequence ID" value="NZ_WWEO01000045.1"/>
</dbReference>
<comment type="caution">
    <text evidence="2">The sequence shown here is derived from an EMBL/GenBank/DDBJ whole genome shotgun (WGS) entry which is preliminary data.</text>
</comment>
<proteinExistence type="predicted"/>
<sequence>MRKLKLQVQMSLDGFVAGPNGELDWMWINTGEPDDSSFLKVIELADSCDTILMGRKMTREFVDYWENVVDNKPDSKEYPLAKLMVNLHKIVFSRTETDIKGRNLKVENGDLATVVQELKKQPGKDIMVYGGAEFVSSLVSQNLVDEYYIFQAPVAIGKGLSIFKDKTVLKLESSTAYKSGKLLIKYLPA</sequence>
<dbReference type="InterPro" id="IPR002734">
    <property type="entry name" value="RibDG_C"/>
</dbReference>
<dbReference type="Gene3D" id="3.40.430.10">
    <property type="entry name" value="Dihydrofolate Reductase, subunit A"/>
    <property type="match status" value="1"/>
</dbReference>
<dbReference type="InterPro" id="IPR050765">
    <property type="entry name" value="Riboflavin_Biosynth_HTPR"/>
</dbReference>
<dbReference type="Pfam" id="PF01872">
    <property type="entry name" value="RibD_C"/>
    <property type="match status" value="1"/>
</dbReference>
<protein>
    <submittedName>
        <fullName evidence="2">Deaminase</fullName>
    </submittedName>
</protein>
<dbReference type="InterPro" id="IPR024072">
    <property type="entry name" value="DHFR-like_dom_sf"/>
</dbReference>
<reference evidence="2" key="2">
    <citation type="submission" date="2020-10" db="EMBL/GenBank/DDBJ databases">
        <title>Mucilaginibacter sp. nov., isolated from soil.</title>
        <authorList>
            <person name="Jeon C.O."/>
        </authorList>
    </citation>
    <scope>NUCLEOTIDE SEQUENCE</scope>
    <source>
        <strain evidence="2">R11</strain>
    </source>
</reference>
<organism evidence="2 3">
    <name type="scientific">Mucilaginibacter agri</name>
    <dbReference type="NCBI Taxonomy" id="2695265"/>
    <lineage>
        <taxon>Bacteria</taxon>
        <taxon>Pseudomonadati</taxon>
        <taxon>Bacteroidota</taxon>
        <taxon>Sphingobacteriia</taxon>
        <taxon>Sphingobacteriales</taxon>
        <taxon>Sphingobacteriaceae</taxon>
        <taxon>Mucilaginibacter</taxon>
    </lineage>
</organism>
<evidence type="ECO:0000259" key="1">
    <source>
        <dbReference type="Pfam" id="PF01872"/>
    </source>
</evidence>
<reference evidence="2" key="1">
    <citation type="submission" date="2020-01" db="EMBL/GenBank/DDBJ databases">
        <authorList>
            <person name="Seo Y.L."/>
        </authorList>
    </citation>
    <scope>NUCLEOTIDE SEQUENCE</scope>
    <source>
        <strain evidence="2">R11</strain>
    </source>
</reference>
<keyword evidence="3" id="KW-1185">Reference proteome</keyword>
<gene>
    <name evidence="2" type="ORF">GSY63_20435</name>
</gene>
<dbReference type="PANTHER" id="PTHR38011">
    <property type="entry name" value="DIHYDROFOLATE REDUCTASE FAMILY PROTEIN (AFU_ORTHOLOGUE AFUA_8G06820)"/>
    <property type="match status" value="1"/>
</dbReference>
<dbReference type="PANTHER" id="PTHR38011:SF11">
    <property type="entry name" value="2,5-DIAMINO-6-RIBOSYLAMINO-4(3H)-PYRIMIDINONE 5'-PHOSPHATE REDUCTASE"/>
    <property type="match status" value="1"/>
</dbReference>
<dbReference type="EMBL" id="WWEO01000045">
    <property type="protein sequence ID" value="NCD71744.1"/>
    <property type="molecule type" value="Genomic_DNA"/>
</dbReference>
<dbReference type="AlphaFoldDB" id="A0A965ZKQ7"/>